<feature type="transmembrane region" description="Helical" evidence="13">
    <location>
        <begin position="40"/>
        <end position="61"/>
    </location>
</feature>
<sequence length="499" mass="55302">MTGALSSPSAAIAAIVLAVEIAIILSALVVLPGGRRPQTAMAWLILIIAVPLFGFVVFLLFGRTSVGRKRRAQQEEVNAAILAAAPLDELADADRHAELPPLVRTMAHLNRNLGVLPLSFGNDVELIDDYEGCVAAMAAEVASAEHYVHVQFYISAWDEVTAPFFEELVRAVARGVQVRFLFDHIGSKGIPVYQDMLSRLEGTGIQWAPMLPIRPLKGEVRRPDLRNHRKILVVDGRVAFSGSQNLIEACYDKPKNQKLGRAWVELMARVEGPAVQELNVVFATDWFTETGETLRDLVAVLPPAAQPRPGDTGVVRDVGIQVVPSGPGFVTENNLRLFNTMLYSAERRLSLTSPYFVPDDSLLYAVTTAAQRGVEVELFVSATADQFMVAHAQRSYYEALLIAGVRIWLYPEPFVLHAKHFSVDDQVAVVGSSNMDMRSFALNYEVVMMMTGPEIVARLREVQDTYRALSTELTLDAWRERTRTQRYVDNLMRLTATLQ</sequence>
<dbReference type="RefSeq" id="WP_224122609.1">
    <property type="nucleotide sequence ID" value="NZ_JAIQZJ010000003.1"/>
</dbReference>
<keyword evidence="6" id="KW-0677">Repeat</keyword>
<dbReference type="SUPFAM" id="SSF56024">
    <property type="entry name" value="Phospholipase D/nuclease"/>
    <property type="match status" value="2"/>
</dbReference>
<comment type="subcellular location">
    <subcellularLocation>
        <location evidence="1">Cell membrane</location>
        <topology evidence="1">Multi-pass membrane protein</topology>
    </subcellularLocation>
</comment>
<organism evidence="15 16">
    <name type="scientific">Nocardioides mangrovi</name>
    <dbReference type="NCBI Taxonomy" id="2874580"/>
    <lineage>
        <taxon>Bacteria</taxon>
        <taxon>Bacillati</taxon>
        <taxon>Actinomycetota</taxon>
        <taxon>Actinomycetes</taxon>
        <taxon>Propionibacteriales</taxon>
        <taxon>Nocardioidaceae</taxon>
        <taxon>Nocardioides</taxon>
    </lineage>
</organism>
<dbReference type="InterPro" id="IPR025202">
    <property type="entry name" value="PLD-like_dom"/>
</dbReference>
<evidence type="ECO:0000313" key="15">
    <source>
        <dbReference type="EMBL" id="MBZ5738244.1"/>
    </source>
</evidence>
<keyword evidence="16" id="KW-1185">Reference proteome</keyword>
<keyword evidence="3" id="KW-0444">Lipid biosynthesis</keyword>
<keyword evidence="5 13" id="KW-0812">Transmembrane</keyword>
<dbReference type="InterPro" id="IPR001736">
    <property type="entry name" value="PLipase_D/transphosphatidylase"/>
</dbReference>
<dbReference type="EMBL" id="JAIQZJ010000003">
    <property type="protein sequence ID" value="MBZ5738244.1"/>
    <property type="molecule type" value="Genomic_DNA"/>
</dbReference>
<evidence type="ECO:0000256" key="13">
    <source>
        <dbReference type="SAM" id="Phobius"/>
    </source>
</evidence>
<evidence type="ECO:0000256" key="10">
    <source>
        <dbReference type="ARBA" id="ARBA00023209"/>
    </source>
</evidence>
<dbReference type="PROSITE" id="PS50035">
    <property type="entry name" value="PLD"/>
    <property type="match status" value="2"/>
</dbReference>
<reference evidence="15 16" key="1">
    <citation type="submission" date="2021-09" db="EMBL/GenBank/DDBJ databases">
        <title>Whole genome sequence of Nocardioides sp. GBK3QG-3.</title>
        <authorList>
            <person name="Tuo L."/>
        </authorList>
    </citation>
    <scope>NUCLEOTIDE SEQUENCE [LARGE SCALE GENOMIC DNA]</scope>
    <source>
        <strain evidence="15 16">GBK3QG-3</strain>
    </source>
</reference>
<proteinExistence type="predicted"/>
<evidence type="ECO:0000256" key="4">
    <source>
        <dbReference type="ARBA" id="ARBA00022679"/>
    </source>
</evidence>
<evidence type="ECO:0000256" key="1">
    <source>
        <dbReference type="ARBA" id="ARBA00004651"/>
    </source>
</evidence>
<dbReference type="SMART" id="SM00155">
    <property type="entry name" value="PLDc"/>
    <property type="match status" value="2"/>
</dbReference>
<keyword evidence="9 13" id="KW-0472">Membrane</keyword>
<evidence type="ECO:0000256" key="2">
    <source>
        <dbReference type="ARBA" id="ARBA00022475"/>
    </source>
</evidence>
<dbReference type="InterPro" id="IPR027379">
    <property type="entry name" value="CLS_N"/>
</dbReference>
<comment type="caution">
    <text evidence="15">The sequence shown here is derived from an EMBL/GenBank/DDBJ whole genome shotgun (WGS) entry which is preliminary data.</text>
</comment>
<dbReference type="PANTHER" id="PTHR21248">
    <property type="entry name" value="CARDIOLIPIN SYNTHASE"/>
    <property type="match status" value="1"/>
</dbReference>
<evidence type="ECO:0000256" key="8">
    <source>
        <dbReference type="ARBA" id="ARBA00023098"/>
    </source>
</evidence>
<evidence type="ECO:0000256" key="7">
    <source>
        <dbReference type="ARBA" id="ARBA00022989"/>
    </source>
</evidence>
<evidence type="ECO:0000256" key="12">
    <source>
        <dbReference type="NCBIfam" id="TIGR04265"/>
    </source>
</evidence>
<dbReference type="Pfam" id="PF13396">
    <property type="entry name" value="PLDc_N"/>
    <property type="match status" value="1"/>
</dbReference>
<evidence type="ECO:0000256" key="3">
    <source>
        <dbReference type="ARBA" id="ARBA00022516"/>
    </source>
</evidence>
<evidence type="ECO:0000256" key="11">
    <source>
        <dbReference type="ARBA" id="ARBA00023264"/>
    </source>
</evidence>
<evidence type="ECO:0000256" key="9">
    <source>
        <dbReference type="ARBA" id="ARBA00023136"/>
    </source>
</evidence>
<feature type="domain" description="PLD phosphodiesterase" evidence="14">
    <location>
        <begin position="223"/>
        <end position="250"/>
    </location>
</feature>
<evidence type="ECO:0000259" key="14">
    <source>
        <dbReference type="PROSITE" id="PS50035"/>
    </source>
</evidence>
<gene>
    <name evidence="15" type="primary">cls</name>
    <name evidence="15" type="ORF">K8U61_08725</name>
</gene>
<protein>
    <recommendedName>
        <fullName evidence="12">Cardiolipin synthase</fullName>
        <ecNumber evidence="12">2.7.8.-</ecNumber>
    </recommendedName>
</protein>
<keyword evidence="7 13" id="KW-1133">Transmembrane helix</keyword>
<name>A0ABS7UB95_9ACTN</name>
<dbReference type="Gene3D" id="3.30.870.10">
    <property type="entry name" value="Endonuclease Chain A"/>
    <property type="match status" value="2"/>
</dbReference>
<feature type="domain" description="PLD phosphodiesterase" evidence="14">
    <location>
        <begin position="412"/>
        <end position="439"/>
    </location>
</feature>
<evidence type="ECO:0000256" key="5">
    <source>
        <dbReference type="ARBA" id="ARBA00022692"/>
    </source>
</evidence>
<keyword evidence="11" id="KW-1208">Phospholipid metabolism</keyword>
<dbReference type="PANTHER" id="PTHR21248:SF22">
    <property type="entry name" value="PHOSPHOLIPASE D"/>
    <property type="match status" value="1"/>
</dbReference>
<keyword evidence="10" id="KW-0594">Phospholipid biosynthesis</keyword>
<dbReference type="NCBIfam" id="TIGR04265">
    <property type="entry name" value="bac_cardiolipin"/>
    <property type="match status" value="1"/>
</dbReference>
<dbReference type="Proteomes" id="UP000780875">
    <property type="component" value="Unassembled WGS sequence"/>
</dbReference>
<accession>A0ABS7UB95</accession>
<keyword evidence="2" id="KW-1003">Cell membrane</keyword>
<keyword evidence="4" id="KW-0808">Transferase</keyword>
<dbReference type="InterPro" id="IPR022924">
    <property type="entry name" value="Cardiolipin_synthase"/>
</dbReference>
<dbReference type="EC" id="2.7.8.-" evidence="12"/>
<evidence type="ECO:0000313" key="16">
    <source>
        <dbReference type="Proteomes" id="UP000780875"/>
    </source>
</evidence>
<feature type="transmembrane region" description="Helical" evidence="13">
    <location>
        <begin position="12"/>
        <end position="34"/>
    </location>
</feature>
<keyword evidence="8" id="KW-0443">Lipid metabolism</keyword>
<dbReference type="Pfam" id="PF13091">
    <property type="entry name" value="PLDc_2"/>
    <property type="match status" value="2"/>
</dbReference>
<dbReference type="CDD" id="cd09158">
    <property type="entry name" value="PLDc_EcCLS_like_2"/>
    <property type="match status" value="1"/>
</dbReference>
<evidence type="ECO:0000256" key="6">
    <source>
        <dbReference type="ARBA" id="ARBA00022737"/>
    </source>
</evidence>